<evidence type="ECO:0000313" key="3">
    <source>
        <dbReference type="EMBL" id="EMG45213.1"/>
    </source>
</evidence>
<gene>
    <name evidence="3" type="ORF">G210_5209</name>
</gene>
<keyword evidence="4" id="KW-1185">Reference proteome</keyword>
<accession>M3J023</accession>
<dbReference type="EMBL" id="AOGT01002918">
    <property type="protein sequence ID" value="EMG45213.1"/>
    <property type="molecule type" value="Genomic_DNA"/>
</dbReference>
<protein>
    <submittedName>
        <fullName evidence="3">Gag protein, putative</fullName>
    </submittedName>
</protein>
<feature type="coiled-coil region" evidence="1">
    <location>
        <begin position="68"/>
        <end position="102"/>
    </location>
</feature>
<dbReference type="Proteomes" id="UP000011777">
    <property type="component" value="Unassembled WGS sequence"/>
</dbReference>
<sequence length="492" mass="55270">MSNNRNIEQERTLFQNPKPISGSSFATTGGSMNIDDFQANFINALSAPSFVESLVKVVQQSIQAKSLEAEVEAELDDEEEDAEVAEEEAEEVAEVAAEVVAEVDPINYVAISEEQAKHESVEDVDQFTSGIAAGEDFLKSRKAELEVKTANLKTDEQEVEQFSVFAGRSKQNDTGQIMGAAAHQVGQSAFIVHSDNDLNMNSVIQSTVVDPPQQHHFEIDFNSLIKNRWKGFILDESHAPPISMDIYPRCIRVESELIINGSNDPEKVGKLLKLQRYFMTMDLSFSKWAVNSAKYMGDNLEYLYLQAERNPPNGMYLTWKDVVHIVVISDDFIFDDMDDIDGFDNHHPKPSQKVREISFQAQSRANGFAGSNDKSFFVHGRMDRKIDEYFINIFEATDANLSMDTGTDLISSKIVCQTNGQFSDSNFKVRSLSNNYSPNGNEFKSMIHFHVVENTKSIGDKVAKFIIQDDHNLTFSHLNFAMEKRGEHAVQV</sequence>
<proteinExistence type="predicted"/>
<comment type="caution">
    <text evidence="3">The sequence shown here is derived from an EMBL/GenBank/DDBJ whole genome shotgun (WGS) entry which is preliminary data.</text>
</comment>
<name>M3J023_CANMX</name>
<evidence type="ECO:0000313" key="4">
    <source>
        <dbReference type="Proteomes" id="UP000011777"/>
    </source>
</evidence>
<evidence type="ECO:0000256" key="1">
    <source>
        <dbReference type="SAM" id="Coils"/>
    </source>
</evidence>
<keyword evidence="1" id="KW-0175">Coiled coil</keyword>
<dbReference type="AlphaFoldDB" id="M3J023"/>
<evidence type="ECO:0000256" key="2">
    <source>
        <dbReference type="SAM" id="MobiDB-lite"/>
    </source>
</evidence>
<dbReference type="HOGENOM" id="CLU_554315_0_0_1"/>
<reference evidence="3 4" key="1">
    <citation type="submission" date="2013-02" db="EMBL/GenBank/DDBJ databases">
        <title>Genome sequence of Candida maltosa Xu316, a potential industrial strain for xylitol and ethanol production.</title>
        <authorList>
            <person name="Yu J."/>
            <person name="Wang Q."/>
            <person name="Geng X."/>
            <person name="Bao W."/>
            <person name="He P."/>
            <person name="Cai J."/>
        </authorList>
    </citation>
    <scope>NUCLEOTIDE SEQUENCE [LARGE SCALE GENOMIC DNA]</scope>
    <source>
        <strain evidence="4">Xu316</strain>
    </source>
</reference>
<organism evidence="3 4">
    <name type="scientific">Candida maltosa (strain Xu316)</name>
    <name type="common">Yeast</name>
    <dbReference type="NCBI Taxonomy" id="1245528"/>
    <lineage>
        <taxon>Eukaryota</taxon>
        <taxon>Fungi</taxon>
        <taxon>Dikarya</taxon>
        <taxon>Ascomycota</taxon>
        <taxon>Saccharomycotina</taxon>
        <taxon>Pichiomycetes</taxon>
        <taxon>Debaryomycetaceae</taxon>
        <taxon>Candida/Lodderomyces clade</taxon>
        <taxon>Candida</taxon>
    </lineage>
</organism>
<feature type="region of interest" description="Disordered" evidence="2">
    <location>
        <begin position="1"/>
        <end position="29"/>
    </location>
</feature>